<dbReference type="InterPro" id="IPR039422">
    <property type="entry name" value="MarR/SlyA-like"/>
</dbReference>
<feature type="domain" description="HTH marR-type" evidence="2">
    <location>
        <begin position="49"/>
        <end position="182"/>
    </location>
</feature>
<dbReference type="SMART" id="SM00347">
    <property type="entry name" value="HTH_MARR"/>
    <property type="match status" value="1"/>
</dbReference>
<evidence type="ECO:0000313" key="4">
    <source>
        <dbReference type="Proteomes" id="UP000199614"/>
    </source>
</evidence>
<dbReference type="STRING" id="260086.SAMN05216207_1008106"/>
<dbReference type="EMBL" id="FOUY01000008">
    <property type="protein sequence ID" value="SFN12498.1"/>
    <property type="molecule type" value="Genomic_DNA"/>
</dbReference>
<dbReference type="Proteomes" id="UP000199614">
    <property type="component" value="Unassembled WGS sequence"/>
</dbReference>
<protein>
    <submittedName>
        <fullName evidence="3">DNA-binding transcriptional regulator, MarR family</fullName>
    </submittedName>
</protein>
<proteinExistence type="predicted"/>
<feature type="compositionally biased region" description="Pro residues" evidence="1">
    <location>
        <begin position="13"/>
        <end position="46"/>
    </location>
</feature>
<dbReference type="AlphaFoldDB" id="A0A1I4WFP1"/>
<dbReference type="SUPFAM" id="SSF46785">
    <property type="entry name" value="Winged helix' DNA-binding domain"/>
    <property type="match status" value="1"/>
</dbReference>
<evidence type="ECO:0000313" key="3">
    <source>
        <dbReference type="EMBL" id="SFN12498.1"/>
    </source>
</evidence>
<dbReference type="Gene3D" id="1.10.10.10">
    <property type="entry name" value="Winged helix-like DNA-binding domain superfamily/Winged helix DNA-binding domain"/>
    <property type="match status" value="1"/>
</dbReference>
<dbReference type="Pfam" id="PF12802">
    <property type="entry name" value="MarR_2"/>
    <property type="match status" value="1"/>
</dbReference>
<evidence type="ECO:0000256" key="1">
    <source>
        <dbReference type="SAM" id="MobiDB-lite"/>
    </source>
</evidence>
<dbReference type="GO" id="GO:0003677">
    <property type="term" value="F:DNA binding"/>
    <property type="evidence" value="ECO:0007669"/>
    <property type="project" value="UniProtKB-KW"/>
</dbReference>
<dbReference type="GO" id="GO:0006950">
    <property type="term" value="P:response to stress"/>
    <property type="evidence" value="ECO:0007669"/>
    <property type="project" value="TreeGrafter"/>
</dbReference>
<gene>
    <name evidence="3" type="ORF">SAMN05216207_1008106</name>
</gene>
<feature type="compositionally biased region" description="Low complexity" evidence="1">
    <location>
        <begin position="1"/>
        <end position="12"/>
    </location>
</feature>
<accession>A0A1I4WFP1</accession>
<reference evidence="3 4" key="1">
    <citation type="submission" date="2016-10" db="EMBL/GenBank/DDBJ databases">
        <authorList>
            <person name="de Groot N.N."/>
        </authorList>
    </citation>
    <scope>NUCLEOTIDE SEQUENCE [LARGE SCALE GENOMIC DNA]</scope>
    <source>
        <strain evidence="3 4">CGMCC 4.1877</strain>
    </source>
</reference>
<evidence type="ECO:0000259" key="2">
    <source>
        <dbReference type="PROSITE" id="PS50995"/>
    </source>
</evidence>
<dbReference type="PRINTS" id="PR00598">
    <property type="entry name" value="HTHMARR"/>
</dbReference>
<dbReference type="PROSITE" id="PS50995">
    <property type="entry name" value="HTH_MARR_2"/>
    <property type="match status" value="1"/>
</dbReference>
<sequence length="189" mass="19816">MPSHPAARSPSRRPVPAPPVPPPAPSPGPDPLLSPPRLVPGPPAGADPPETTAGLLVRAGAAVQAARRRRAARHGLPLTAVAVLDALARTDGLVQRELAARVRIGPATLTPVLDTLEGAGLAARVTDDGDRRVRRVRITDAGRDRLHAARPAAHGPRLPEPATGHVEPIREYLIAVIAALEQDHRDGPW</sequence>
<name>A0A1I4WFP1_PSUAM</name>
<dbReference type="InterPro" id="IPR000835">
    <property type="entry name" value="HTH_MarR-typ"/>
</dbReference>
<feature type="region of interest" description="Disordered" evidence="1">
    <location>
        <begin position="1"/>
        <end position="52"/>
    </location>
</feature>
<dbReference type="PANTHER" id="PTHR33164:SF43">
    <property type="entry name" value="HTH-TYPE TRANSCRIPTIONAL REPRESSOR YETL"/>
    <property type="match status" value="1"/>
</dbReference>
<dbReference type="GO" id="GO:0003700">
    <property type="term" value="F:DNA-binding transcription factor activity"/>
    <property type="evidence" value="ECO:0007669"/>
    <property type="project" value="InterPro"/>
</dbReference>
<organism evidence="3 4">
    <name type="scientific">Pseudonocardia ammonioxydans</name>
    <dbReference type="NCBI Taxonomy" id="260086"/>
    <lineage>
        <taxon>Bacteria</taxon>
        <taxon>Bacillati</taxon>
        <taxon>Actinomycetota</taxon>
        <taxon>Actinomycetes</taxon>
        <taxon>Pseudonocardiales</taxon>
        <taxon>Pseudonocardiaceae</taxon>
        <taxon>Pseudonocardia</taxon>
    </lineage>
</organism>
<dbReference type="InterPro" id="IPR036388">
    <property type="entry name" value="WH-like_DNA-bd_sf"/>
</dbReference>
<keyword evidence="3" id="KW-0238">DNA-binding</keyword>
<dbReference type="PANTHER" id="PTHR33164">
    <property type="entry name" value="TRANSCRIPTIONAL REGULATOR, MARR FAMILY"/>
    <property type="match status" value="1"/>
</dbReference>
<dbReference type="InterPro" id="IPR036390">
    <property type="entry name" value="WH_DNA-bd_sf"/>
</dbReference>
<keyword evidence="4" id="KW-1185">Reference proteome</keyword>